<reference evidence="1 2" key="1">
    <citation type="submission" date="2013-01" db="EMBL/GenBank/DDBJ databases">
        <authorList>
            <person name="Fiebig A."/>
            <person name="Goeker M."/>
            <person name="Klenk H.-P.P."/>
        </authorList>
    </citation>
    <scope>NUCLEOTIDE SEQUENCE [LARGE SCALE GENOMIC DNA]</scope>
    <source>
        <strain evidence="1 2">DSM 24838</strain>
    </source>
</reference>
<dbReference type="EMBL" id="AONG01000009">
    <property type="protein sequence ID" value="KIQ69489.1"/>
    <property type="molecule type" value="Genomic_DNA"/>
</dbReference>
<sequence>MQARRVAGSATYEARAARSIRLFMPDGIKVAEASLWNEFGAETRLTVPETVVFLELGGAVQLTAADAALWIGFGADARLSVARADLFHERGGDARLTAAASALYIEVIP</sequence>
<gene>
    <name evidence="1" type="ORF">Wenmar_01851</name>
</gene>
<comment type="caution">
    <text evidence="1">The sequence shown here is derived from an EMBL/GenBank/DDBJ whole genome shotgun (WGS) entry which is preliminary data.</text>
</comment>
<evidence type="ECO:0000313" key="1">
    <source>
        <dbReference type="EMBL" id="KIQ69489.1"/>
    </source>
</evidence>
<dbReference type="AlphaFoldDB" id="A0A0D0Q4M7"/>
<dbReference type="Proteomes" id="UP000035100">
    <property type="component" value="Unassembled WGS sequence"/>
</dbReference>
<name>A0A0D0Q4M7_9RHOB</name>
<organism evidence="1 2">
    <name type="scientific">Wenxinia marina DSM 24838</name>
    <dbReference type="NCBI Taxonomy" id="1123501"/>
    <lineage>
        <taxon>Bacteria</taxon>
        <taxon>Pseudomonadati</taxon>
        <taxon>Pseudomonadota</taxon>
        <taxon>Alphaproteobacteria</taxon>
        <taxon>Rhodobacterales</taxon>
        <taxon>Roseobacteraceae</taxon>
        <taxon>Wenxinia</taxon>
    </lineage>
</organism>
<accession>A0A0D0Q4M7</accession>
<keyword evidence="2" id="KW-1185">Reference proteome</keyword>
<dbReference type="STRING" id="1123501.Wenmar_01851"/>
<evidence type="ECO:0000313" key="2">
    <source>
        <dbReference type="Proteomes" id="UP000035100"/>
    </source>
</evidence>
<proteinExistence type="predicted"/>
<protein>
    <submittedName>
        <fullName evidence="1">Uncharacterized protein</fullName>
    </submittedName>
</protein>